<name>A0ABS2GNN5_9FIRM</name>
<gene>
    <name evidence="3" type="ORF">H9X81_04845</name>
</gene>
<evidence type="ECO:0000256" key="1">
    <source>
        <dbReference type="SAM" id="Phobius"/>
    </source>
</evidence>
<keyword evidence="1" id="KW-0472">Membrane</keyword>
<sequence length="128" mass="14241">MKSIKPGRGPSMMGGISALFAALFGVFWIIVVLQSGGGFFAFFGVIFIAMALVQAWYNFHNASQKDRFSSFDIVDSREEMDPLDPRYAGQDDIPVRSSDSDAPRFCPYCGAELQSDYLYCPECGKKLR</sequence>
<feature type="transmembrane region" description="Helical" evidence="1">
    <location>
        <begin position="39"/>
        <end position="59"/>
    </location>
</feature>
<keyword evidence="4" id="KW-1185">Reference proteome</keyword>
<proteinExistence type="predicted"/>
<dbReference type="RefSeq" id="WP_177502428.1">
    <property type="nucleotide sequence ID" value="NZ_JACSNR010000004.1"/>
</dbReference>
<evidence type="ECO:0000313" key="3">
    <source>
        <dbReference type="EMBL" id="MBM6923019.1"/>
    </source>
</evidence>
<keyword evidence="1" id="KW-0812">Transmembrane</keyword>
<dbReference type="Pfam" id="PF13240">
    <property type="entry name" value="Zn_Ribbon_1"/>
    <property type="match status" value="1"/>
</dbReference>
<comment type="caution">
    <text evidence="3">The sequence shown here is derived from an EMBL/GenBank/DDBJ whole genome shotgun (WGS) entry which is preliminary data.</text>
</comment>
<evidence type="ECO:0000259" key="2">
    <source>
        <dbReference type="Pfam" id="PF13240"/>
    </source>
</evidence>
<dbReference type="InterPro" id="IPR026870">
    <property type="entry name" value="Zinc_ribbon_dom"/>
</dbReference>
<evidence type="ECO:0000313" key="4">
    <source>
        <dbReference type="Proteomes" id="UP000724149"/>
    </source>
</evidence>
<reference evidence="3 4" key="1">
    <citation type="journal article" date="2021" name="Sci. Rep.">
        <title>The distribution of antibiotic resistance genes in chicken gut microbiota commensals.</title>
        <authorList>
            <person name="Juricova H."/>
            <person name="Matiasovicova J."/>
            <person name="Kubasova T."/>
            <person name="Cejkova D."/>
            <person name="Rychlik I."/>
        </authorList>
    </citation>
    <scope>NUCLEOTIDE SEQUENCE [LARGE SCALE GENOMIC DNA]</scope>
    <source>
        <strain evidence="3 4">An564</strain>
    </source>
</reference>
<accession>A0ABS2GNN5</accession>
<keyword evidence="1" id="KW-1133">Transmembrane helix</keyword>
<dbReference type="EMBL" id="JACSNR010000004">
    <property type="protein sequence ID" value="MBM6923019.1"/>
    <property type="molecule type" value="Genomic_DNA"/>
</dbReference>
<dbReference type="Proteomes" id="UP000724149">
    <property type="component" value="Unassembled WGS sequence"/>
</dbReference>
<organism evidence="3 4">
    <name type="scientific">Hydrogenoanaerobacterium saccharovorans</name>
    <dbReference type="NCBI Taxonomy" id="474960"/>
    <lineage>
        <taxon>Bacteria</taxon>
        <taxon>Bacillati</taxon>
        <taxon>Bacillota</taxon>
        <taxon>Clostridia</taxon>
        <taxon>Eubacteriales</taxon>
        <taxon>Oscillospiraceae</taxon>
        <taxon>Hydrogenoanaerobacterium</taxon>
    </lineage>
</organism>
<feature type="transmembrane region" description="Helical" evidence="1">
    <location>
        <begin position="12"/>
        <end position="33"/>
    </location>
</feature>
<feature type="domain" description="Zinc-ribbon" evidence="2">
    <location>
        <begin position="105"/>
        <end position="127"/>
    </location>
</feature>
<protein>
    <submittedName>
        <fullName evidence="3">Zinc ribbon domain-containing protein</fullName>
    </submittedName>
</protein>